<organism evidence="1">
    <name type="scientific">Zea mays</name>
    <name type="common">Maize</name>
    <dbReference type="NCBI Taxonomy" id="4577"/>
    <lineage>
        <taxon>Eukaryota</taxon>
        <taxon>Viridiplantae</taxon>
        <taxon>Streptophyta</taxon>
        <taxon>Embryophyta</taxon>
        <taxon>Tracheophyta</taxon>
        <taxon>Spermatophyta</taxon>
        <taxon>Magnoliopsida</taxon>
        <taxon>Liliopsida</taxon>
        <taxon>Poales</taxon>
        <taxon>Poaceae</taxon>
        <taxon>PACMAD clade</taxon>
        <taxon>Panicoideae</taxon>
        <taxon>Andropogonodae</taxon>
        <taxon>Andropogoneae</taxon>
        <taxon>Tripsacinae</taxon>
        <taxon>Zea</taxon>
    </lineage>
</organism>
<dbReference type="EMBL" id="BT035312">
    <property type="protein sequence ID" value="ACF80317.1"/>
    <property type="molecule type" value="mRNA"/>
</dbReference>
<name>B4FDX4_MAIZE</name>
<accession>B4FDX4</accession>
<evidence type="ECO:0000313" key="1">
    <source>
        <dbReference type="EMBL" id="ACF80317.1"/>
    </source>
</evidence>
<reference evidence="1" key="1">
    <citation type="journal article" date="2009" name="PLoS Genet.">
        <title>Sequencing, mapping, and analysis of 27,455 maize full-length cDNAs.</title>
        <authorList>
            <person name="Soderlund C."/>
            <person name="Descour A."/>
            <person name="Kudrna D."/>
            <person name="Bomhoff M."/>
            <person name="Boyd L."/>
            <person name="Currie J."/>
            <person name="Angelova A."/>
            <person name="Collura K."/>
            <person name="Wissotski M."/>
            <person name="Ashley E."/>
            <person name="Morrow D."/>
            <person name="Fernandes J."/>
            <person name="Walbot V."/>
            <person name="Yu Y."/>
        </authorList>
    </citation>
    <scope>NUCLEOTIDE SEQUENCE</scope>
    <source>
        <strain evidence="1">B73</strain>
    </source>
</reference>
<dbReference type="AlphaFoldDB" id="B4FDX4"/>
<sequence length="57" mass="6353">MVYLFCGLTTIYFCSGEPERGAGIRVEKNMVKEAPASRTSSHTMTTPGCLLSMYLFR</sequence>
<proteinExistence type="evidence at transcript level"/>
<protein>
    <submittedName>
        <fullName evidence="1">Uncharacterized protein</fullName>
    </submittedName>
</protein>